<dbReference type="Proteomes" id="UP000789405">
    <property type="component" value="Unassembled WGS sequence"/>
</dbReference>
<accession>A0A9N9ADG9</accession>
<keyword evidence="2" id="KW-1185">Reference proteome</keyword>
<dbReference type="EMBL" id="CAJVPY010001516">
    <property type="protein sequence ID" value="CAG8525231.1"/>
    <property type="molecule type" value="Genomic_DNA"/>
</dbReference>
<proteinExistence type="predicted"/>
<name>A0A9N9ADG9_9GLOM</name>
<organism evidence="1 2">
    <name type="scientific">Dentiscutata erythropus</name>
    <dbReference type="NCBI Taxonomy" id="1348616"/>
    <lineage>
        <taxon>Eukaryota</taxon>
        <taxon>Fungi</taxon>
        <taxon>Fungi incertae sedis</taxon>
        <taxon>Mucoromycota</taxon>
        <taxon>Glomeromycotina</taxon>
        <taxon>Glomeromycetes</taxon>
        <taxon>Diversisporales</taxon>
        <taxon>Gigasporaceae</taxon>
        <taxon>Dentiscutata</taxon>
    </lineage>
</organism>
<dbReference type="AlphaFoldDB" id="A0A9N9ADG9"/>
<protein>
    <submittedName>
        <fullName evidence="1">18541_t:CDS:1</fullName>
    </submittedName>
</protein>
<evidence type="ECO:0000313" key="1">
    <source>
        <dbReference type="EMBL" id="CAG8525231.1"/>
    </source>
</evidence>
<evidence type="ECO:0000313" key="2">
    <source>
        <dbReference type="Proteomes" id="UP000789405"/>
    </source>
</evidence>
<comment type="caution">
    <text evidence="1">The sequence shown here is derived from an EMBL/GenBank/DDBJ whole genome shotgun (WGS) entry which is preliminary data.</text>
</comment>
<gene>
    <name evidence="1" type="ORF">DERYTH_LOCUS4073</name>
</gene>
<reference evidence="1" key="1">
    <citation type="submission" date="2021-06" db="EMBL/GenBank/DDBJ databases">
        <authorList>
            <person name="Kallberg Y."/>
            <person name="Tangrot J."/>
            <person name="Rosling A."/>
        </authorList>
    </citation>
    <scope>NUCLEOTIDE SEQUENCE</scope>
    <source>
        <strain evidence="1">MA453B</strain>
    </source>
</reference>
<sequence>MYYISSFSVKPSDLPDIYIGFWWFISFGSKVSVGRKTSHADLKASHGDLEVKHATLEAKHVDLETH</sequence>